<sequence>MTKFESKVKKSAYPAETIYNFLGDFDHFGDLIPKDKISNWKSEGDSCRFTIDPVGEVGLRIIEKEENKTIKFTAEGKTPFNFFLWIQLKEVAEDDTRVKLTIKADMNPMIKMVASKPINKFLEVLSDAIANHQYDK</sequence>
<dbReference type="SUPFAM" id="SSF55961">
    <property type="entry name" value="Bet v1-like"/>
    <property type="match status" value="1"/>
</dbReference>
<keyword evidence="2" id="KW-1185">Reference proteome</keyword>
<protein>
    <submittedName>
        <fullName evidence="1">SRPBCC family protein</fullName>
    </submittedName>
</protein>
<comment type="caution">
    <text evidence="1">The sequence shown here is derived from an EMBL/GenBank/DDBJ whole genome shotgun (WGS) entry which is preliminary data.</text>
</comment>
<dbReference type="Gene3D" id="3.30.530.20">
    <property type="match status" value="1"/>
</dbReference>
<dbReference type="InterPro" id="IPR023393">
    <property type="entry name" value="START-like_dom_sf"/>
</dbReference>
<name>A0ABS5JPR5_9BACT</name>
<reference evidence="1 2" key="1">
    <citation type="journal article" date="2015" name="Int. J. Syst. Evol. Microbiol.">
        <title>Carboxylicivirga linearis sp. nov., isolated from a sea cucumber culture pond.</title>
        <authorList>
            <person name="Wang F.Q."/>
            <person name="Zhou Y.X."/>
            <person name="Lin X.Z."/>
            <person name="Chen G.J."/>
            <person name="Du Z.J."/>
        </authorList>
    </citation>
    <scope>NUCLEOTIDE SEQUENCE [LARGE SCALE GENOMIC DNA]</scope>
    <source>
        <strain evidence="1 2">FB218</strain>
    </source>
</reference>
<organism evidence="1 2">
    <name type="scientific">Carboxylicivirga linearis</name>
    <dbReference type="NCBI Taxonomy" id="1628157"/>
    <lineage>
        <taxon>Bacteria</taxon>
        <taxon>Pseudomonadati</taxon>
        <taxon>Bacteroidota</taxon>
        <taxon>Bacteroidia</taxon>
        <taxon>Marinilabiliales</taxon>
        <taxon>Marinilabiliaceae</taxon>
        <taxon>Carboxylicivirga</taxon>
    </lineage>
</organism>
<gene>
    <name evidence="1" type="ORF">KEM10_01240</name>
</gene>
<dbReference type="Proteomes" id="UP000708576">
    <property type="component" value="Unassembled WGS sequence"/>
</dbReference>
<accession>A0ABS5JPR5</accession>
<dbReference type="RefSeq" id="WP_212212428.1">
    <property type="nucleotide sequence ID" value="NZ_JAGUCO010000001.1"/>
</dbReference>
<proteinExistence type="predicted"/>
<dbReference type="EMBL" id="JAGUCO010000001">
    <property type="protein sequence ID" value="MBS2096880.1"/>
    <property type="molecule type" value="Genomic_DNA"/>
</dbReference>
<evidence type="ECO:0000313" key="2">
    <source>
        <dbReference type="Proteomes" id="UP000708576"/>
    </source>
</evidence>
<evidence type="ECO:0000313" key="1">
    <source>
        <dbReference type="EMBL" id="MBS2096880.1"/>
    </source>
</evidence>